<keyword evidence="2" id="KW-1185">Reference proteome</keyword>
<dbReference type="Proteomes" id="UP000265725">
    <property type="component" value="Chromosome"/>
</dbReference>
<dbReference type="KEGG" id="paek:D3873_02120"/>
<gene>
    <name evidence="1" type="ORF">D3873_02120</name>
</gene>
<dbReference type="InterPro" id="IPR011855">
    <property type="entry name" value="Phgtail_TP901_1"/>
</dbReference>
<dbReference type="RefSeq" id="WP_119882470.1">
    <property type="nucleotide sequence ID" value="NZ_CP032418.1"/>
</dbReference>
<protein>
    <submittedName>
        <fullName evidence="1">Phage major tail protein, TP901-1 family</fullName>
    </submittedName>
</protein>
<organism evidence="1 2">
    <name type="scientific">Paenisporosarcina cavernae</name>
    <dbReference type="NCBI Taxonomy" id="2320858"/>
    <lineage>
        <taxon>Bacteria</taxon>
        <taxon>Bacillati</taxon>
        <taxon>Bacillota</taxon>
        <taxon>Bacilli</taxon>
        <taxon>Bacillales</taxon>
        <taxon>Caryophanaceae</taxon>
        <taxon>Paenisporosarcina</taxon>
    </lineage>
</organism>
<dbReference type="AlphaFoldDB" id="A0A385YPS4"/>
<dbReference type="OrthoDB" id="2157094at2"/>
<evidence type="ECO:0000313" key="2">
    <source>
        <dbReference type="Proteomes" id="UP000265725"/>
    </source>
</evidence>
<name>A0A385YPS4_9BACL</name>
<dbReference type="Pfam" id="PF06199">
    <property type="entry name" value="Phage_tail_2"/>
    <property type="match status" value="1"/>
</dbReference>
<dbReference type="EMBL" id="CP032418">
    <property type="protein sequence ID" value="AYC28725.1"/>
    <property type="molecule type" value="Genomic_DNA"/>
</dbReference>
<dbReference type="NCBIfam" id="TIGR02126">
    <property type="entry name" value="phgtail_TP901_1"/>
    <property type="match status" value="1"/>
</dbReference>
<proteinExistence type="predicted"/>
<sequence length="174" mass="18926">MQQGKDTILLVQSTDAALAASGLVIGHLTENSYSIENEIIDEQTKFGRIVGYGQNSESFEFTAFSQSDDPGQKAVLDAIKNKKQLKIWEVDINLNANGKHDSVFGYVIVESVEKSSPQDNFVEISATVQVIGQTQEGEIEPLPAEVIDFARYGFEAPGTSTGEFPDQELAPVTP</sequence>
<evidence type="ECO:0000313" key="1">
    <source>
        <dbReference type="EMBL" id="AYC28725.1"/>
    </source>
</evidence>
<reference evidence="2" key="1">
    <citation type="submission" date="2018-09" db="EMBL/GenBank/DDBJ databases">
        <authorList>
            <person name="Zhu H."/>
        </authorList>
    </citation>
    <scope>NUCLEOTIDE SEQUENCE [LARGE SCALE GENOMIC DNA]</scope>
    <source>
        <strain evidence="2">K2R23-3</strain>
    </source>
</reference>
<accession>A0A385YPS4</accession>